<dbReference type="SUPFAM" id="SSF56935">
    <property type="entry name" value="Porins"/>
    <property type="match status" value="1"/>
</dbReference>
<dbReference type="STRING" id="28131.BWX40_02195"/>
<dbReference type="Proteomes" id="UP000217431">
    <property type="component" value="Chromosome I"/>
</dbReference>
<dbReference type="EMBL" id="AP014597">
    <property type="protein sequence ID" value="BAU17686.1"/>
    <property type="molecule type" value="Genomic_DNA"/>
</dbReference>
<sequence length="872" mass="99667">MKQRILIFFILGFLPSSHGMAQIELEGSTNFIISGRVIDNNQEPVEGCILSLLQVEDSTFVEHGLAGEDGNYSISFRSNKPNLLLRLSGFNIKQQIKKISVQNQCINFKADYESITLKEVVVKAQKMWGSRDTLNYLVSSYMKEHDRTIGDILKQLPGITINDGIIKYQGVPINHFYIENMDVLQGRYNIAMNGIRAEDVSTVQVLENHESTKAMQNQLSPEAAAVNLKLKKKAKSTWNKSLNLGIGYDADGMKWSADAGLMYFGLKRQHVIYYETDNVGASVNWLTKYYGGNYLGASNMTSIIFPGLSPLGKSLRNNQHNLSLSNLHKLGKTAQLHYNLTYGHDIQRQNSFSQTTYLLPEANFRTITEDISSHHTTNSATLQLDFENNADRTYLRNTLDLSGQWSKDNGMVLSNSSHIQQHAFSRNLGVSNKTQWIHRTTNGGGFEISSTNFAQTNPQALTITDDMQARQEVKVTNIASYNEFSLVRNVRRHHWAMTPIASLNVEYVGLTSLLTHVDVPSLNKGDMECFTLKNNVGASLQYVKNNFRTVFKLPLSLIYTKVDNEPIADEFTSSHRTKLLFSPSFALLWKASDHWTLSANGRYGMYPTGWSNLLTAYLMKNYRTLNRYRVNLAENRSASIDAKLQYKNILNEFFAYLSGSVGRQWSDIVYGTTINENVRTVMQAEYLPHHTNNYALTANVRKEFEWHNASVELTGTYAINQSKMLRQSVVSDYRFDSYSILSRFAIDIIKGIRLTENFRWSVFLSKSENYKNKTHSFNNDATLNISIIPNRLMFKADMQYTRNSRFTNKRNYTFFNAGMNYKATQKLELHLNFDNISNTRTFVSYANNDFTENYTSYQLRPRSIMFDIRFIL</sequence>
<evidence type="ECO:0008006" key="4">
    <source>
        <dbReference type="Google" id="ProtNLM"/>
    </source>
</evidence>
<name>A0A0S3UJL9_PREIN</name>
<accession>A0A0S3UJL9</accession>
<feature type="chain" id="PRO_5006619742" description="TonB-dependent receptor" evidence="1">
    <location>
        <begin position="22"/>
        <end position="872"/>
    </location>
</feature>
<evidence type="ECO:0000313" key="2">
    <source>
        <dbReference type="EMBL" id="BAU17686.1"/>
    </source>
</evidence>
<organism evidence="2 3">
    <name type="scientific">Prevotella intermedia</name>
    <dbReference type="NCBI Taxonomy" id="28131"/>
    <lineage>
        <taxon>Bacteria</taxon>
        <taxon>Pseudomonadati</taxon>
        <taxon>Bacteroidota</taxon>
        <taxon>Bacteroidia</taxon>
        <taxon>Bacteroidales</taxon>
        <taxon>Prevotellaceae</taxon>
        <taxon>Prevotella</taxon>
    </lineage>
</organism>
<dbReference type="SUPFAM" id="SSF49464">
    <property type="entry name" value="Carboxypeptidase regulatory domain-like"/>
    <property type="match status" value="1"/>
</dbReference>
<protein>
    <recommendedName>
        <fullName evidence="4">TonB-dependent receptor</fullName>
    </recommendedName>
</protein>
<keyword evidence="1" id="KW-0732">Signal</keyword>
<feature type="signal peptide" evidence="1">
    <location>
        <begin position="1"/>
        <end position="21"/>
    </location>
</feature>
<reference evidence="2 3" key="1">
    <citation type="journal article" date="2016" name="DNA Res.">
        <title>The complete genome sequencing of Prevotella intermedia strain OMA14 and a subsequent fine-scale, intra-species genomic comparison reveal an unusual amplification of conjugative and mobile transposons and identify a novel Prevotella-lineage-specific repeat.</title>
        <authorList>
            <person name="Naito M."/>
            <person name="Ogura Y."/>
            <person name="Itoh T."/>
            <person name="Shoji M."/>
            <person name="Okamoto M."/>
            <person name="Hayashi T."/>
            <person name="Nakayama K."/>
        </authorList>
    </citation>
    <scope>NUCLEOTIDE SEQUENCE [LARGE SCALE GENOMIC DNA]</scope>
    <source>
        <strain evidence="2 3">OMA14</strain>
    </source>
</reference>
<gene>
    <name evidence="2" type="ORF">PIOMA14_I_1178</name>
</gene>
<dbReference type="AlphaFoldDB" id="A0A0S3UJL9"/>
<dbReference type="InterPro" id="IPR008969">
    <property type="entry name" value="CarboxyPept-like_regulatory"/>
</dbReference>
<proteinExistence type="predicted"/>
<dbReference type="RefSeq" id="WP_232510329.1">
    <property type="nucleotide sequence ID" value="NZ_AP014597.1"/>
</dbReference>
<evidence type="ECO:0000313" key="3">
    <source>
        <dbReference type="Proteomes" id="UP000217431"/>
    </source>
</evidence>
<evidence type="ECO:0000256" key="1">
    <source>
        <dbReference type="SAM" id="SignalP"/>
    </source>
</evidence>